<dbReference type="eggNOG" id="KOG3686">
    <property type="taxonomic scope" value="Eukaryota"/>
</dbReference>
<feature type="region of interest" description="Disordered" evidence="3">
    <location>
        <begin position="860"/>
        <end position="881"/>
    </location>
</feature>
<dbReference type="Gene3D" id="3.40.50.11210">
    <property type="entry name" value="Rap/Ran-GAP"/>
    <property type="match status" value="1"/>
</dbReference>
<feature type="compositionally biased region" description="Basic and acidic residues" evidence="3">
    <location>
        <begin position="473"/>
        <end position="487"/>
    </location>
</feature>
<feature type="compositionally biased region" description="Basic and acidic residues" evidence="3">
    <location>
        <begin position="345"/>
        <end position="365"/>
    </location>
</feature>
<dbReference type="GO" id="GO:0005634">
    <property type="term" value="C:nucleus"/>
    <property type="evidence" value="ECO:0007669"/>
    <property type="project" value="InterPro"/>
</dbReference>
<feature type="compositionally biased region" description="Polar residues" evidence="3">
    <location>
        <begin position="366"/>
        <end position="382"/>
    </location>
</feature>
<dbReference type="PANTHER" id="PTHR10063">
    <property type="entry name" value="TUBERIN"/>
    <property type="match status" value="1"/>
</dbReference>
<feature type="compositionally biased region" description="Low complexity" evidence="3">
    <location>
        <begin position="943"/>
        <end position="955"/>
    </location>
</feature>
<dbReference type="GO" id="GO:0005096">
    <property type="term" value="F:GTPase activator activity"/>
    <property type="evidence" value="ECO:0007669"/>
    <property type="project" value="UniProtKB-KW"/>
</dbReference>
<keyword evidence="2" id="KW-0597">Phosphoprotein</keyword>
<feature type="region of interest" description="Disordered" evidence="3">
    <location>
        <begin position="342"/>
        <end position="382"/>
    </location>
</feature>
<feature type="region of interest" description="Disordered" evidence="3">
    <location>
        <begin position="901"/>
        <end position="955"/>
    </location>
</feature>
<keyword evidence="6" id="KW-1185">Reference proteome</keyword>
<dbReference type="STRING" id="9258.ENSOANP00000022176"/>
<keyword evidence="1" id="KW-0343">GTPase activation</keyword>
<dbReference type="GeneID" id="100081034"/>
<dbReference type="SUPFAM" id="SSF111347">
    <property type="entry name" value="Rap/Ran-GAP"/>
    <property type="match status" value="1"/>
</dbReference>
<dbReference type="PROSITE" id="PS50085">
    <property type="entry name" value="RAPGAP"/>
    <property type="match status" value="1"/>
</dbReference>
<feature type="domain" description="Rap-GAP" evidence="4">
    <location>
        <begin position="1845"/>
        <end position="2053"/>
    </location>
</feature>
<dbReference type="InterPro" id="IPR016024">
    <property type="entry name" value="ARM-type_fold"/>
</dbReference>
<dbReference type="GeneTree" id="ENSGT00950000183139"/>
<accession>F7C8W3</accession>
<feature type="compositionally biased region" description="Basic residues" evidence="3">
    <location>
        <begin position="2114"/>
        <end position="2124"/>
    </location>
</feature>
<evidence type="ECO:0000313" key="5">
    <source>
        <dbReference type="Ensembl" id="ENSOANP00000022176.3"/>
    </source>
</evidence>
<protein>
    <submittedName>
        <fullName evidence="5">Ral GTPase activating protein catalytic subunit alpha 1</fullName>
    </submittedName>
</protein>
<evidence type="ECO:0000256" key="2">
    <source>
        <dbReference type="ARBA" id="ARBA00022553"/>
    </source>
</evidence>
<feature type="region of interest" description="Disordered" evidence="3">
    <location>
        <begin position="1031"/>
        <end position="1053"/>
    </location>
</feature>
<evidence type="ECO:0000313" key="6">
    <source>
        <dbReference type="Proteomes" id="UP000002279"/>
    </source>
</evidence>
<dbReference type="RefSeq" id="XP_028935225.1">
    <property type="nucleotide sequence ID" value="XM_029079392.2"/>
</dbReference>
<dbReference type="InterPro" id="IPR000331">
    <property type="entry name" value="Rap/Ran_GAP_dom"/>
</dbReference>
<feature type="compositionally biased region" description="Polar residues" evidence="3">
    <location>
        <begin position="901"/>
        <end position="911"/>
    </location>
</feature>
<evidence type="ECO:0000256" key="3">
    <source>
        <dbReference type="SAM" id="MobiDB-lite"/>
    </source>
</evidence>
<dbReference type="Pfam" id="PF20412">
    <property type="entry name" value="RALGAPB_N"/>
    <property type="match status" value="1"/>
</dbReference>
<dbReference type="Bgee" id="ENSOANG00000014058">
    <property type="expression patterns" value="Expressed in brain and 8 other cell types or tissues"/>
</dbReference>
<dbReference type="Ensembl" id="ENSOANT00000022180.4">
    <property type="protein sequence ID" value="ENSOANP00000022176.3"/>
    <property type="gene ID" value="ENSOANG00000014058.5"/>
</dbReference>
<dbReference type="CTD" id="253959"/>
<evidence type="ECO:0000256" key="1">
    <source>
        <dbReference type="ARBA" id="ARBA00022468"/>
    </source>
</evidence>
<dbReference type="Pfam" id="PF02145">
    <property type="entry name" value="Rap_GAP"/>
    <property type="match status" value="1"/>
</dbReference>
<organism evidence="5 6">
    <name type="scientific">Ornithorhynchus anatinus</name>
    <name type="common">Duckbill platypus</name>
    <dbReference type="NCBI Taxonomy" id="9258"/>
    <lineage>
        <taxon>Eukaryota</taxon>
        <taxon>Metazoa</taxon>
        <taxon>Chordata</taxon>
        <taxon>Craniata</taxon>
        <taxon>Vertebrata</taxon>
        <taxon>Euteleostomi</taxon>
        <taxon>Mammalia</taxon>
        <taxon>Monotremata</taxon>
        <taxon>Ornithorhynchidae</taxon>
        <taxon>Ornithorhynchus</taxon>
    </lineage>
</organism>
<sequence length="2132" mass="239639">MFSKKPHGDVRKSTQKVLDTKKDALTRLKHLRVVIENAESIDLKQFFDQHFSHIYYVFFENFVTIEVSLKQKGHKSQREELDAILFIFEKILQLLPERIHQRWQFHSIGLILKKLLHTGNSLKIRREGVRLFLLWLQALQNNCSKEQLWMFSCLIPGFSAPQSEYGPRTLDNLINPPLNLQETQVTLEEITPLVPPQSGDKGQEDLTSYFLEALLKYIVIQVKSLEWKNKENQEKGFSFLFSHFKKYYLPYIFPNICKEYSLYHPVLDIPQTRPKPHYVMIKKDAETNEAIYCTKEPFLKARVIVIRWLVSFWLEPKPHAGPHIPGMEGEVVPKNIQRAAASLASREENKNESADRTDRAAEPEQCHSNTSTLTEREPSSSSLCSIDEEHLTDIEIVRKVFSSKRSNVNFLTEIFRQAFLLPICEAAAMRKVVKVYQEWIQQEEKPLFMKEPEECLIISANLACIESDAEHTIPAEEGKEREEEKLTKTSGHTRNANRAKMGSYQDPLYEAPEVDITEQNTRAGVQAVLQVFIVNSSNIFLLEPANEIKSLLDEHTDMCKRILNIYRFMVVQVTMDKKTWEQMLLVLLRVTESVLKIPSQAFLQFQGRKNMTLAGRLAGPLFQTLIVAWIKANLNVYISRELWDDLLSVMSSLTYWEELATEWSLTMETLTKVLARNLYSLDLSDLPLDKLSEQKQKKHKGKGVGPEFQKASVDKSFSRGWSRDQPGQAPMRQRSATTTGSPGTEKARSLVRQKTVAMRSRSIGECALPSAYIRSAKSAPVLIHTSKPFLPDIVLTPLSDELSDIDDAQILPRTTRVRHFSQSEEPGNEVFGALSEEQPLPRSSSTSDILEPFTVERAKANKEDMSQKLHPLNSDIGSSSTNVPDLMDEFIAERLRSGSALNVTRRGSSPGSLEVPNDLPDVLNKQHPMRPIDDPGVPSEWTSPASAGSSDLISSDSHSDSFGAFQYDGRKFDNFGFGTEAGTPASTETDADLARLQSVDEQEVASLTTLHIDSETSSLNQQPLSAEVATITGSESASPIHSALGSRSQTPSPATLNIDQIEQKDLQLDEKLHHSVLQTPDDLETSEFPSECCSVMAGGTLTGWHADVATVMWRRMLGILGDVNTIMDPEIHAQVFDYLCELWQNLAKIRDNLGISTDNLTSPSPPILIPPLRILTPWLFKATMLTDKYKQGKLHAYKLICNTMKRRQDVSPNKDFLTHFYNIMHCGLLHVDQDIVNTIIKHCSPQFFSLGLPGATMLIMDFIVAAGRVASSAFLNAPRVEAQVLLGSLVCFPNLYYELPALHPNTPDIALSQFTDVKELIIKTVLSSAKDEPSGPARCVALCSLGIWVCEELVHESHHPQIKEALNVICVSLKFPNKTVAHVACNMLHMLIHYVERLQTYQPDSPLKIIQILIATITYLLPSTEASPYEMDKRLVVSLLLCLLDWIMALPLKTLLQPVHMTVVENNKTEKSVLNCIYKVLHGCVYGAQCFSNPKYFPLSLSDLASGDYDPFMHLESLKEPEPLHSPDSERSSKLQPVTEVKTHMQQGLISVAARTVITHLVNHLGHYPMSGGPAMLTSHVCENQDNPYTESSELSPELFESPNLQFFVLNSTTLVSCIQIRAEENTPGGGLSAGLASANSSVRIIVRDLSGKYSWDSAVLYGPPPASSLSEPTSLVLAAAHREKPEDTPTYNECLEDATARDGVSLQDKRRFRETVPTWDTIRDEEDALDELLQYLGVTSPECLQRTGVSLNIPAPQPNCISEKQENDVINAILKQHTEEREFVEKHFGDLNMKAVEQDEPLPQKPQSAFYYCRLLLSILGMNSWDKRRSFHLLKKNEKLLRELRNLDSRQCRETHKIAVFYVAEGQEDKHSILTNTGGSQAYEDFVAGLGWEVNLTNHCGFMGGLQKNKSTGLTTPYFATSTVEVMFHVSTRMPSDSDDSLTKKLRHLGNDEVHIVWSEHTRDYRRGIIPTEFGDVLIVIYPMKNHMFSIQIMKKPEVPFFGPLFDGAIVNGKILPILVRATAINASRALKSLIPLYQNFYEERARYLQTIVQHHLEPTTFEDFAAQVFCPAPYHHLPSDAGSHPEALPGETPAAAQMDGTDLASPMSPRTSKSRMSMKLRRSSGSANKS</sequence>
<name>F7C8W3_ORNAN</name>
<feature type="region of interest" description="Disordered" evidence="3">
    <location>
        <begin position="2082"/>
        <end position="2132"/>
    </location>
</feature>
<evidence type="ECO:0000259" key="4">
    <source>
        <dbReference type="PROSITE" id="PS50085"/>
    </source>
</evidence>
<feature type="region of interest" description="Disordered" evidence="3">
    <location>
        <begin position="694"/>
        <end position="749"/>
    </location>
</feature>
<gene>
    <name evidence="5" type="primary">RALGAPA1</name>
</gene>
<feature type="region of interest" description="Disordered" evidence="3">
    <location>
        <begin position="473"/>
        <end position="502"/>
    </location>
</feature>
<reference evidence="5" key="2">
    <citation type="submission" date="2025-08" db="UniProtKB">
        <authorList>
            <consortium name="Ensembl"/>
        </authorList>
    </citation>
    <scope>IDENTIFICATION</scope>
    <source>
        <strain evidence="5">Glennie</strain>
    </source>
</reference>
<dbReference type="PANTHER" id="PTHR10063:SF3">
    <property type="entry name" value="RAL GTPASE-ACTIVATING PROTEIN SUBUNIT ALPHA-1"/>
    <property type="match status" value="1"/>
</dbReference>
<dbReference type="InterPro" id="IPR046859">
    <property type="entry name" value="RGPA/RALGAPB_N"/>
</dbReference>
<dbReference type="Proteomes" id="UP000002279">
    <property type="component" value="Chromosome 14"/>
</dbReference>
<reference evidence="5 6" key="1">
    <citation type="journal article" date="2008" name="Nature">
        <title>Genome analysis of the platypus reveals unique signatures of evolution.</title>
        <authorList>
            <person name="Warren W.C."/>
            <person name="Hillier L.W."/>
            <person name="Marshall Graves J.A."/>
            <person name="Birney E."/>
            <person name="Ponting C.P."/>
            <person name="Grutzner F."/>
            <person name="Belov K."/>
            <person name="Miller W."/>
            <person name="Clarke L."/>
            <person name="Chinwalla A.T."/>
            <person name="Yang S.P."/>
            <person name="Heger A."/>
            <person name="Locke D.P."/>
            <person name="Miethke P."/>
            <person name="Waters P.D."/>
            <person name="Veyrunes F."/>
            <person name="Fulton L."/>
            <person name="Fulton B."/>
            <person name="Graves T."/>
            <person name="Wallis J."/>
            <person name="Puente X.S."/>
            <person name="Lopez-Otin C."/>
            <person name="Ordonez G.R."/>
            <person name="Eichler E.E."/>
            <person name="Chen L."/>
            <person name="Cheng Z."/>
            <person name="Deakin J.E."/>
            <person name="Alsop A."/>
            <person name="Thompson K."/>
            <person name="Kirby P."/>
            <person name="Papenfuss A.T."/>
            <person name="Wakefield M.J."/>
            <person name="Olender T."/>
            <person name="Lancet D."/>
            <person name="Huttley G.A."/>
            <person name="Smit A.F."/>
            <person name="Pask A."/>
            <person name="Temple-Smith P."/>
            <person name="Batzer M.A."/>
            <person name="Walker J.A."/>
            <person name="Konkel M.K."/>
            <person name="Harris R.S."/>
            <person name="Whittington C.M."/>
            <person name="Wong E.S."/>
            <person name="Gemmell N.J."/>
            <person name="Buschiazzo E."/>
            <person name="Vargas Jentzsch I.M."/>
            <person name="Merkel A."/>
            <person name="Schmitz J."/>
            <person name="Zemann A."/>
            <person name="Churakov G."/>
            <person name="Kriegs J.O."/>
            <person name="Brosius J."/>
            <person name="Murchison E.P."/>
            <person name="Sachidanandam R."/>
            <person name="Smith C."/>
            <person name="Hannon G.J."/>
            <person name="Tsend-Ayush E."/>
            <person name="McMillan D."/>
            <person name="Attenborough R."/>
            <person name="Rens W."/>
            <person name="Ferguson-Smith M."/>
            <person name="Lefevre C.M."/>
            <person name="Sharp J.A."/>
            <person name="Nicholas K.R."/>
            <person name="Ray D.A."/>
            <person name="Kube M."/>
            <person name="Reinhardt R."/>
            <person name="Pringle T.H."/>
            <person name="Taylor J."/>
            <person name="Jones R.C."/>
            <person name="Nixon B."/>
            <person name="Dacheux J.L."/>
            <person name="Niwa H."/>
            <person name="Sekita Y."/>
            <person name="Huang X."/>
            <person name="Stark A."/>
            <person name="Kheradpour P."/>
            <person name="Kellis M."/>
            <person name="Flicek P."/>
            <person name="Chen Y."/>
            <person name="Webber C."/>
            <person name="Hardison R."/>
            <person name="Nelson J."/>
            <person name="Hallsworth-Pepin K."/>
            <person name="Delehaunty K."/>
            <person name="Markovic C."/>
            <person name="Minx P."/>
            <person name="Feng Y."/>
            <person name="Kremitzki C."/>
            <person name="Mitreva M."/>
            <person name="Glasscock J."/>
            <person name="Wylie T."/>
            <person name="Wohldmann P."/>
            <person name="Thiru P."/>
            <person name="Nhan M.N."/>
            <person name="Pohl C.S."/>
            <person name="Smith S.M."/>
            <person name="Hou S."/>
            <person name="Nefedov M."/>
            <person name="de Jong P.J."/>
            <person name="Renfree M.B."/>
            <person name="Mardis E.R."/>
            <person name="Wilson R.K."/>
        </authorList>
    </citation>
    <scope>NUCLEOTIDE SEQUENCE [LARGE SCALE GENOMIC DNA]</scope>
    <source>
        <strain evidence="5 6">Glennie</strain>
    </source>
</reference>
<dbReference type="GO" id="GO:0051056">
    <property type="term" value="P:regulation of small GTPase mediated signal transduction"/>
    <property type="evidence" value="ECO:0007669"/>
    <property type="project" value="InterPro"/>
</dbReference>
<dbReference type="InterPro" id="IPR035974">
    <property type="entry name" value="Rap/Ran-GAP_sf"/>
</dbReference>
<reference evidence="5" key="3">
    <citation type="submission" date="2025-09" db="UniProtKB">
        <authorList>
            <consortium name="Ensembl"/>
        </authorList>
    </citation>
    <scope>IDENTIFICATION</scope>
    <source>
        <strain evidence="5">Glennie</strain>
    </source>
</reference>
<dbReference type="FunFam" id="3.40.50.11210:FF:000001">
    <property type="entry name" value="Ral GTPase-activating protein subunit alpha-1 isoform 1"/>
    <property type="match status" value="1"/>
</dbReference>
<dbReference type="InterPro" id="IPR027107">
    <property type="entry name" value="Tuberin/Ral-act_asu"/>
</dbReference>
<dbReference type="HOGENOM" id="CLU_001676_0_0_1"/>
<dbReference type="SUPFAM" id="SSF48371">
    <property type="entry name" value="ARM repeat"/>
    <property type="match status" value="1"/>
</dbReference>
<proteinExistence type="predicted"/>